<dbReference type="AlphaFoldDB" id="A0A4P9ZRZ6"/>
<evidence type="ECO:0000313" key="1">
    <source>
        <dbReference type="EMBL" id="RKP35551.1"/>
    </source>
</evidence>
<dbReference type="PANTHER" id="PTHR13992">
    <property type="entry name" value="NUCLEAR RECEPTOR CO-REPRESSOR RELATED NCOR"/>
    <property type="match status" value="1"/>
</dbReference>
<dbReference type="STRING" id="215637.A0A4P9ZRZ6"/>
<dbReference type="InterPro" id="IPR051571">
    <property type="entry name" value="N-CoR_corepressor"/>
</dbReference>
<reference evidence="2" key="1">
    <citation type="journal article" date="2018" name="Nat. Microbiol.">
        <title>Leveraging single-cell genomics to expand the fungal tree of life.</title>
        <authorList>
            <person name="Ahrendt S.R."/>
            <person name="Quandt C.A."/>
            <person name="Ciobanu D."/>
            <person name="Clum A."/>
            <person name="Salamov A."/>
            <person name="Andreopoulos B."/>
            <person name="Cheng J.F."/>
            <person name="Woyke T."/>
            <person name="Pelin A."/>
            <person name="Henrissat B."/>
            <person name="Reynolds N.K."/>
            <person name="Benny G.L."/>
            <person name="Smith M.E."/>
            <person name="James T.Y."/>
            <person name="Grigoriev I.V."/>
        </authorList>
    </citation>
    <scope>NUCLEOTIDE SEQUENCE [LARGE SCALE GENOMIC DNA]</scope>
    <source>
        <strain evidence="2">RSA 468</strain>
    </source>
</reference>
<dbReference type="GO" id="GO:0034967">
    <property type="term" value="C:Set3 complex"/>
    <property type="evidence" value="ECO:0007669"/>
    <property type="project" value="TreeGrafter"/>
</dbReference>
<sequence length="112" mass="12753">RNTSGSGAVFSSDAVRSEAELMEIIQSLEHEEMHNPDVRSSRTAAVIPNMILDPAERERFLFHNTNGYVANPREYYDIGKPMPETSAGIWSKSQSDVFIRKYLTYPKRFGKI</sequence>
<name>A0A4P9ZRZ6_9FUNG</name>
<feature type="non-terminal residue" evidence="1">
    <location>
        <position position="112"/>
    </location>
</feature>
<dbReference type="Proteomes" id="UP000268162">
    <property type="component" value="Unassembled WGS sequence"/>
</dbReference>
<gene>
    <name evidence="1" type="ORF">BJ085DRAFT_12031</name>
</gene>
<dbReference type="GO" id="GO:0006357">
    <property type="term" value="P:regulation of transcription by RNA polymerase II"/>
    <property type="evidence" value="ECO:0007669"/>
    <property type="project" value="TreeGrafter"/>
</dbReference>
<dbReference type="PANTHER" id="PTHR13992:SF39">
    <property type="entry name" value="SMRTER, ISOFORM G"/>
    <property type="match status" value="1"/>
</dbReference>
<organism evidence="1 2">
    <name type="scientific">Dimargaris cristalligena</name>
    <dbReference type="NCBI Taxonomy" id="215637"/>
    <lineage>
        <taxon>Eukaryota</taxon>
        <taxon>Fungi</taxon>
        <taxon>Fungi incertae sedis</taxon>
        <taxon>Zoopagomycota</taxon>
        <taxon>Kickxellomycotina</taxon>
        <taxon>Dimargaritomycetes</taxon>
        <taxon>Dimargaritales</taxon>
        <taxon>Dimargaritaceae</taxon>
        <taxon>Dimargaris</taxon>
    </lineage>
</organism>
<evidence type="ECO:0000313" key="2">
    <source>
        <dbReference type="Proteomes" id="UP000268162"/>
    </source>
</evidence>
<dbReference type="Gene3D" id="1.10.10.60">
    <property type="entry name" value="Homeodomain-like"/>
    <property type="match status" value="1"/>
</dbReference>
<proteinExistence type="predicted"/>
<keyword evidence="2" id="KW-1185">Reference proteome</keyword>
<dbReference type="EMBL" id="ML002842">
    <property type="protein sequence ID" value="RKP35551.1"/>
    <property type="molecule type" value="Genomic_DNA"/>
</dbReference>
<accession>A0A4P9ZRZ6</accession>
<feature type="non-terminal residue" evidence="1">
    <location>
        <position position="1"/>
    </location>
</feature>
<protein>
    <submittedName>
        <fullName evidence="1">Uncharacterized protein</fullName>
    </submittedName>
</protein>